<feature type="domain" description="4-oxalocrotonate tautomerase-like" evidence="2">
    <location>
        <begin position="73"/>
        <end position="129"/>
    </location>
</feature>
<sequence>MPNIDVFIPEGALSPQSEQSLIADLTTIVLRHEGADPDNEFVQSIAWVAVHRPQVYVAGRPADAPRYRIYAAAPEGQFTPERRQALVADVTTAVLDAEGGAYPRDPQRVWVFTPSVPEGTWGAGGTVVHLADLLTLTVGDPVVGRKLADKALARSRAER</sequence>
<keyword evidence="4" id="KW-1185">Reference proteome</keyword>
<dbReference type="EMBL" id="JABBNB010000015">
    <property type="protein sequence ID" value="NMO02635.1"/>
    <property type="molecule type" value="Genomic_DNA"/>
</dbReference>
<evidence type="ECO:0000313" key="4">
    <source>
        <dbReference type="Proteomes" id="UP000550729"/>
    </source>
</evidence>
<protein>
    <submittedName>
        <fullName evidence="3">Tautomerase enzyme</fullName>
    </submittedName>
</protein>
<dbReference type="Proteomes" id="UP000550729">
    <property type="component" value="Unassembled WGS sequence"/>
</dbReference>
<proteinExistence type="predicted"/>
<comment type="caution">
    <text evidence="3">The sequence shown here is derived from an EMBL/GenBank/DDBJ whole genome shotgun (WGS) entry which is preliminary data.</text>
</comment>
<evidence type="ECO:0000313" key="3">
    <source>
        <dbReference type="EMBL" id="NMO02635.1"/>
    </source>
</evidence>
<reference evidence="3 4" key="1">
    <citation type="submission" date="2020-04" db="EMBL/GenBank/DDBJ databases">
        <title>Gordonia sp. nov. TBRC 11910.</title>
        <authorList>
            <person name="Suriyachadkun C."/>
        </authorList>
    </citation>
    <scope>NUCLEOTIDE SEQUENCE [LARGE SCALE GENOMIC DNA]</scope>
    <source>
        <strain evidence="3 4">TBRC 11910</strain>
    </source>
</reference>
<dbReference type="InterPro" id="IPR014347">
    <property type="entry name" value="Tautomerase/MIF_sf"/>
</dbReference>
<accession>A0A848L0N7</accession>
<dbReference type="InterPro" id="IPR004370">
    <property type="entry name" value="4-OT-like_dom"/>
</dbReference>
<name>A0A848L0N7_9ACTN</name>
<keyword evidence="1" id="KW-0413">Isomerase</keyword>
<dbReference type="RefSeq" id="WP_170195139.1">
    <property type="nucleotide sequence ID" value="NZ_JABBNB010000015.1"/>
</dbReference>
<gene>
    <name evidence="3" type="ORF">HH308_15590</name>
</gene>
<evidence type="ECO:0000259" key="2">
    <source>
        <dbReference type="Pfam" id="PF01361"/>
    </source>
</evidence>
<dbReference type="Gene3D" id="3.30.429.10">
    <property type="entry name" value="Macrophage Migration Inhibitory Factor"/>
    <property type="match status" value="2"/>
</dbReference>
<evidence type="ECO:0000256" key="1">
    <source>
        <dbReference type="ARBA" id="ARBA00023235"/>
    </source>
</evidence>
<dbReference type="Pfam" id="PF01361">
    <property type="entry name" value="Tautomerase"/>
    <property type="match status" value="1"/>
</dbReference>
<organism evidence="3 4">
    <name type="scientific">Gordonia asplenii</name>
    <dbReference type="NCBI Taxonomy" id="2725283"/>
    <lineage>
        <taxon>Bacteria</taxon>
        <taxon>Bacillati</taxon>
        <taxon>Actinomycetota</taxon>
        <taxon>Actinomycetes</taxon>
        <taxon>Mycobacteriales</taxon>
        <taxon>Gordoniaceae</taxon>
        <taxon>Gordonia</taxon>
    </lineage>
</organism>
<dbReference type="SUPFAM" id="SSF55331">
    <property type="entry name" value="Tautomerase/MIF"/>
    <property type="match status" value="1"/>
</dbReference>
<dbReference type="AlphaFoldDB" id="A0A848L0N7"/>
<dbReference type="GO" id="GO:0016853">
    <property type="term" value="F:isomerase activity"/>
    <property type="evidence" value="ECO:0007669"/>
    <property type="project" value="UniProtKB-KW"/>
</dbReference>